<protein>
    <submittedName>
        <fullName evidence="2">Uncharacterized protein</fullName>
    </submittedName>
</protein>
<proteinExistence type="predicted"/>
<keyword evidence="3" id="KW-1185">Reference proteome</keyword>
<accession>A0AAV9V1G2</accession>
<dbReference type="EMBL" id="JAVHNS010000006">
    <property type="protein sequence ID" value="KAK6352599.1"/>
    <property type="molecule type" value="Genomic_DNA"/>
</dbReference>
<comment type="caution">
    <text evidence="2">The sequence shown here is derived from an EMBL/GenBank/DDBJ whole genome shotgun (WGS) entry which is preliminary data.</text>
</comment>
<evidence type="ECO:0000256" key="1">
    <source>
        <dbReference type="SAM" id="MobiDB-lite"/>
    </source>
</evidence>
<reference evidence="2 3" key="1">
    <citation type="submission" date="2019-10" db="EMBL/GenBank/DDBJ databases">
        <authorList>
            <person name="Palmer J.M."/>
        </authorList>
    </citation>
    <scope>NUCLEOTIDE SEQUENCE [LARGE SCALE GENOMIC DNA]</scope>
    <source>
        <strain evidence="2 3">TWF730</strain>
    </source>
</reference>
<gene>
    <name evidence="2" type="ORF">TWF730_009422</name>
</gene>
<sequence>MILGTYLKKLRFKRKSNINNNSNPKFPQIPTIHLTLPTPSHTVEESRTSAASAAANKMAFSRTTTSSSTTEYTNGYHTPTSPPPYTDHSVHAHHGHDPASSASRQEYARILYEHTMKQMERFAQDAQSRGTLSMDHYPPQLTAAAASN</sequence>
<feature type="region of interest" description="Disordered" evidence="1">
    <location>
        <begin position="123"/>
        <end position="148"/>
    </location>
</feature>
<dbReference type="AlphaFoldDB" id="A0AAV9V1G2"/>
<feature type="region of interest" description="Disordered" evidence="1">
    <location>
        <begin position="49"/>
        <end position="106"/>
    </location>
</feature>
<evidence type="ECO:0000313" key="2">
    <source>
        <dbReference type="EMBL" id="KAK6352599.1"/>
    </source>
</evidence>
<name>A0AAV9V1G2_9PEZI</name>
<evidence type="ECO:0000313" key="3">
    <source>
        <dbReference type="Proteomes" id="UP001373714"/>
    </source>
</evidence>
<dbReference type="Proteomes" id="UP001373714">
    <property type="component" value="Unassembled WGS sequence"/>
</dbReference>
<organism evidence="2 3">
    <name type="scientific">Orbilia blumenaviensis</name>
    <dbReference type="NCBI Taxonomy" id="1796055"/>
    <lineage>
        <taxon>Eukaryota</taxon>
        <taxon>Fungi</taxon>
        <taxon>Dikarya</taxon>
        <taxon>Ascomycota</taxon>
        <taxon>Pezizomycotina</taxon>
        <taxon>Orbiliomycetes</taxon>
        <taxon>Orbiliales</taxon>
        <taxon>Orbiliaceae</taxon>
        <taxon>Orbilia</taxon>
    </lineage>
</organism>